<dbReference type="PANTHER" id="PTHR37271:SF1">
    <property type="entry name" value="KARYOGAMY PROTEIN KAR9"/>
    <property type="match status" value="1"/>
</dbReference>
<evidence type="ECO:0000313" key="2">
    <source>
        <dbReference type="EMBL" id="KAF2487255.1"/>
    </source>
</evidence>
<dbReference type="GO" id="GO:0005938">
    <property type="term" value="C:cell cortex"/>
    <property type="evidence" value="ECO:0007669"/>
    <property type="project" value="TreeGrafter"/>
</dbReference>
<proteinExistence type="predicted"/>
<dbReference type="GO" id="GO:0030473">
    <property type="term" value="P:nuclear migration along microtubule"/>
    <property type="evidence" value="ECO:0007669"/>
    <property type="project" value="TreeGrafter"/>
</dbReference>
<gene>
    <name evidence="2" type="ORF">BDY17DRAFT_227032</name>
</gene>
<dbReference type="InterPro" id="IPR013889">
    <property type="entry name" value="Karyogamy_KAR9"/>
</dbReference>
<evidence type="ECO:0000256" key="1">
    <source>
        <dbReference type="SAM" id="MobiDB-lite"/>
    </source>
</evidence>
<dbReference type="RefSeq" id="XP_033593824.1">
    <property type="nucleotide sequence ID" value="XM_033730152.1"/>
</dbReference>
<accession>A0A6A6Q4M2</accession>
<protein>
    <recommendedName>
        <fullName evidence="4">Karyogamy protein</fullName>
    </recommendedName>
</protein>
<dbReference type="AlphaFoldDB" id="A0A6A6Q4M2"/>
<dbReference type="GO" id="GO:0031578">
    <property type="term" value="P:mitotic spindle orientation checkpoint signaling"/>
    <property type="evidence" value="ECO:0007669"/>
    <property type="project" value="TreeGrafter"/>
</dbReference>
<dbReference type="EMBL" id="MU001631">
    <property type="protein sequence ID" value="KAF2487255.1"/>
    <property type="molecule type" value="Genomic_DNA"/>
</dbReference>
<evidence type="ECO:0000313" key="3">
    <source>
        <dbReference type="Proteomes" id="UP000799767"/>
    </source>
</evidence>
<organism evidence="2 3">
    <name type="scientific">Neohortaea acidophila</name>
    <dbReference type="NCBI Taxonomy" id="245834"/>
    <lineage>
        <taxon>Eukaryota</taxon>
        <taxon>Fungi</taxon>
        <taxon>Dikarya</taxon>
        <taxon>Ascomycota</taxon>
        <taxon>Pezizomycotina</taxon>
        <taxon>Dothideomycetes</taxon>
        <taxon>Dothideomycetidae</taxon>
        <taxon>Mycosphaerellales</taxon>
        <taxon>Teratosphaeriaceae</taxon>
        <taxon>Neohortaea</taxon>
    </lineage>
</organism>
<feature type="compositionally biased region" description="Polar residues" evidence="1">
    <location>
        <begin position="510"/>
        <end position="531"/>
    </location>
</feature>
<feature type="region of interest" description="Disordered" evidence="1">
    <location>
        <begin position="456"/>
        <end position="592"/>
    </location>
</feature>
<feature type="compositionally biased region" description="Low complexity" evidence="1">
    <location>
        <begin position="491"/>
        <end position="507"/>
    </location>
</feature>
<feature type="compositionally biased region" description="Low complexity" evidence="1">
    <location>
        <begin position="463"/>
        <end position="473"/>
    </location>
</feature>
<feature type="non-terminal residue" evidence="2">
    <location>
        <position position="1"/>
    </location>
</feature>
<dbReference type="GO" id="GO:0043332">
    <property type="term" value="C:mating projection tip"/>
    <property type="evidence" value="ECO:0007669"/>
    <property type="project" value="TreeGrafter"/>
</dbReference>
<sequence>RSLSRTNSLYTLGRASLQGQLSHLTSLKLPDPDSLAKRISSIPTSAEAARALSDAAEQIQIWIGKASEVLGGLDAENDVEWAAAGGKEGVEDVDQAISRFQELIEVYVLSIERLQTREDIAALPAVELQSTVKQMENILASWQKVKATLRGVKDQVEVAMEWELLWISVLGEIRQEMDALNRLVFEMEERRHQGAGSLLSSKDSIDLHELETIVEERPGQGAPLHSHRLSLPGAFSPITPVDGPPSSDTKEDTSLLALFAQMQPLRASLDFLPMRLSAFKLRGSVIFPSACTDLDTRREQLEDSWKKLEADAESLRRELGEDRWVLVFRNAGRQALKMEESITRSYNKLRDAVDAGEYTSNAPSFARKVESYDAKKSHYGPAVERVLAIIDRGVKERLTVNGEILRLQGDMKHRWSALQGDMRDMDLVLEELPVETPDTQYRDSVSTVVSSERSLASSLVDTPGSSPASSVVGGLSGNGSRTPTPLMLAKPRTSSARIPSSIPRRIPLTYSGNSTPRSLSSPLARRTASQIPSPPTATRPRWQIATKPESRNRDFLPLSALEPSPYAKTPVAKQSNFLRSSSNPSDSPSTRA</sequence>
<dbReference type="PANTHER" id="PTHR37271">
    <property type="entry name" value="KARYOGAMY PROTEIN KAR9"/>
    <property type="match status" value="1"/>
</dbReference>
<feature type="non-terminal residue" evidence="2">
    <location>
        <position position="592"/>
    </location>
</feature>
<feature type="compositionally biased region" description="Low complexity" evidence="1">
    <location>
        <begin position="580"/>
        <end position="592"/>
    </location>
</feature>
<dbReference type="OrthoDB" id="5559380at2759"/>
<dbReference type="Proteomes" id="UP000799767">
    <property type="component" value="Unassembled WGS sequence"/>
</dbReference>
<reference evidence="2" key="1">
    <citation type="journal article" date="2020" name="Stud. Mycol.">
        <title>101 Dothideomycetes genomes: a test case for predicting lifestyles and emergence of pathogens.</title>
        <authorList>
            <person name="Haridas S."/>
            <person name="Albert R."/>
            <person name="Binder M."/>
            <person name="Bloem J."/>
            <person name="Labutti K."/>
            <person name="Salamov A."/>
            <person name="Andreopoulos B."/>
            <person name="Baker S."/>
            <person name="Barry K."/>
            <person name="Bills G."/>
            <person name="Bluhm B."/>
            <person name="Cannon C."/>
            <person name="Castanera R."/>
            <person name="Culley D."/>
            <person name="Daum C."/>
            <person name="Ezra D."/>
            <person name="Gonzalez J."/>
            <person name="Henrissat B."/>
            <person name="Kuo A."/>
            <person name="Liang C."/>
            <person name="Lipzen A."/>
            <person name="Lutzoni F."/>
            <person name="Magnuson J."/>
            <person name="Mondo S."/>
            <person name="Nolan M."/>
            <person name="Ohm R."/>
            <person name="Pangilinan J."/>
            <person name="Park H.-J."/>
            <person name="Ramirez L."/>
            <person name="Alfaro M."/>
            <person name="Sun H."/>
            <person name="Tritt A."/>
            <person name="Yoshinaga Y."/>
            <person name="Zwiers L.-H."/>
            <person name="Turgeon B."/>
            <person name="Goodwin S."/>
            <person name="Spatafora J."/>
            <person name="Crous P."/>
            <person name="Grigoriev I."/>
        </authorList>
    </citation>
    <scope>NUCLEOTIDE SEQUENCE</scope>
    <source>
        <strain evidence="2">CBS 113389</strain>
    </source>
</reference>
<dbReference type="Pfam" id="PF08580">
    <property type="entry name" value="KAR9"/>
    <property type="match status" value="1"/>
</dbReference>
<name>A0A6A6Q4M2_9PEZI</name>
<keyword evidence="3" id="KW-1185">Reference proteome</keyword>
<dbReference type="GO" id="GO:0051293">
    <property type="term" value="P:establishment of spindle localization"/>
    <property type="evidence" value="ECO:0007669"/>
    <property type="project" value="TreeGrafter"/>
</dbReference>
<evidence type="ECO:0008006" key="4">
    <source>
        <dbReference type="Google" id="ProtNLM"/>
    </source>
</evidence>
<dbReference type="GO" id="GO:0005816">
    <property type="term" value="C:spindle pole body"/>
    <property type="evidence" value="ECO:0007669"/>
    <property type="project" value="TreeGrafter"/>
</dbReference>
<dbReference type="GeneID" id="54471154"/>